<dbReference type="EMBL" id="CM042881">
    <property type="protein sequence ID" value="KAI4385629.1"/>
    <property type="molecule type" value="Genomic_DNA"/>
</dbReference>
<name>A0ACB9S3G6_9MYRT</name>
<protein>
    <submittedName>
        <fullName evidence="1">Uncharacterized protein</fullName>
    </submittedName>
</protein>
<evidence type="ECO:0000313" key="1">
    <source>
        <dbReference type="EMBL" id="KAI4385629.1"/>
    </source>
</evidence>
<organism evidence="1 2">
    <name type="scientific">Melastoma candidum</name>
    <dbReference type="NCBI Taxonomy" id="119954"/>
    <lineage>
        <taxon>Eukaryota</taxon>
        <taxon>Viridiplantae</taxon>
        <taxon>Streptophyta</taxon>
        <taxon>Embryophyta</taxon>
        <taxon>Tracheophyta</taxon>
        <taxon>Spermatophyta</taxon>
        <taxon>Magnoliopsida</taxon>
        <taxon>eudicotyledons</taxon>
        <taxon>Gunneridae</taxon>
        <taxon>Pentapetalae</taxon>
        <taxon>rosids</taxon>
        <taxon>malvids</taxon>
        <taxon>Myrtales</taxon>
        <taxon>Melastomataceae</taxon>
        <taxon>Melastomatoideae</taxon>
        <taxon>Melastomateae</taxon>
        <taxon>Melastoma</taxon>
    </lineage>
</organism>
<proteinExistence type="predicted"/>
<keyword evidence="2" id="KW-1185">Reference proteome</keyword>
<accession>A0ACB9S3G6</accession>
<reference evidence="2" key="1">
    <citation type="journal article" date="2023" name="Front. Plant Sci.">
        <title>Chromosomal-level genome assembly of Melastoma candidum provides insights into trichome evolution.</title>
        <authorList>
            <person name="Zhong Y."/>
            <person name="Wu W."/>
            <person name="Sun C."/>
            <person name="Zou P."/>
            <person name="Liu Y."/>
            <person name="Dai S."/>
            <person name="Zhou R."/>
        </authorList>
    </citation>
    <scope>NUCLEOTIDE SEQUENCE [LARGE SCALE GENOMIC DNA]</scope>
</reference>
<sequence>MGNALRSLFSQCFGPFSADDNYGGTLGPHGVSAATVGVSALAHDLFNFEITSNVPEGLSSHVISSRKAQANWYTKLVGAWREATPPPNTPEDAARLVIQTLKRHQKADVEGLLSFYGLLLPQDLVPLSAGVPASLPHGVLFELQTLPVDARAVADGDTITVYVSTSDPRESCSVPQDVHIAALESLAARAERKYSHADALHQTIINSGYRVLNLKNGEVLAKKYRIRLRGIDAPESAMPYGKEAKEELVRIVEGKCLRVLVYGQDRYERSVGDVYCNHIFVQEVMLKKGLAWHYTAYDQRQEFAKWEKEARAKRIGLWASENPEKPWDWRKDRREGR</sequence>
<comment type="caution">
    <text evidence="1">The sequence shown here is derived from an EMBL/GenBank/DDBJ whole genome shotgun (WGS) entry which is preliminary data.</text>
</comment>
<gene>
    <name evidence="1" type="ORF">MLD38_003630</name>
</gene>
<dbReference type="Proteomes" id="UP001057402">
    <property type="component" value="Chromosome 2"/>
</dbReference>
<evidence type="ECO:0000313" key="2">
    <source>
        <dbReference type="Proteomes" id="UP001057402"/>
    </source>
</evidence>